<dbReference type="AlphaFoldDB" id="A0AAW1QC40"/>
<dbReference type="CDD" id="cd14686">
    <property type="entry name" value="bZIP"/>
    <property type="match status" value="1"/>
</dbReference>
<dbReference type="EMBL" id="JALJOR010000004">
    <property type="protein sequence ID" value="KAK9818329.1"/>
    <property type="molecule type" value="Genomic_DNA"/>
</dbReference>
<dbReference type="Proteomes" id="UP001489004">
    <property type="component" value="Unassembled WGS sequence"/>
</dbReference>
<name>A0AAW1QC40_9CHLO</name>
<evidence type="ECO:0000313" key="3">
    <source>
        <dbReference type="Proteomes" id="UP001489004"/>
    </source>
</evidence>
<reference evidence="2 3" key="1">
    <citation type="journal article" date="2024" name="Nat. Commun.">
        <title>Phylogenomics reveals the evolutionary origins of lichenization in chlorophyte algae.</title>
        <authorList>
            <person name="Puginier C."/>
            <person name="Libourel C."/>
            <person name="Otte J."/>
            <person name="Skaloud P."/>
            <person name="Haon M."/>
            <person name="Grisel S."/>
            <person name="Petersen M."/>
            <person name="Berrin J.G."/>
            <person name="Delaux P.M."/>
            <person name="Dal Grande F."/>
            <person name="Keller J."/>
        </authorList>
    </citation>
    <scope>NUCLEOTIDE SEQUENCE [LARGE SCALE GENOMIC DNA]</scope>
    <source>
        <strain evidence="2 3">SAG 2043</strain>
    </source>
</reference>
<keyword evidence="3" id="KW-1185">Reference proteome</keyword>
<gene>
    <name evidence="2" type="ORF">WJX72_010687</name>
</gene>
<evidence type="ECO:0000256" key="1">
    <source>
        <dbReference type="SAM" id="MobiDB-lite"/>
    </source>
</evidence>
<proteinExistence type="predicted"/>
<comment type="caution">
    <text evidence="2">The sequence shown here is derived from an EMBL/GenBank/DDBJ whole genome shotgun (WGS) entry which is preliminary data.</text>
</comment>
<organism evidence="2 3">
    <name type="scientific">[Myrmecia] bisecta</name>
    <dbReference type="NCBI Taxonomy" id="41462"/>
    <lineage>
        <taxon>Eukaryota</taxon>
        <taxon>Viridiplantae</taxon>
        <taxon>Chlorophyta</taxon>
        <taxon>core chlorophytes</taxon>
        <taxon>Trebouxiophyceae</taxon>
        <taxon>Trebouxiales</taxon>
        <taxon>Trebouxiaceae</taxon>
        <taxon>Myrmecia</taxon>
    </lineage>
</organism>
<sequence>MTSESLGGEFLEFWAPASDGNAFAHSDPLAGLPTPQSHSSGDSFEQFREGEDSQCGAARPADHRPRVKATTNGTQEKNRKAQARYRQRQKEKMDDYKQTVDRLNQQLEDMKMEKARLESQNRLLQKVARNKQELEGQIAAFAPAAQQSRASKEEQLEAVMQLLSDFIKVVSPNMPSHVDARFLRNADERTHAQFRKIYNTELAKCLANGGDVVGSPAHLRLVELIEGKHKIMLGMAATSSRLWREISRNSCNCGSQGPLPTDLWRRVVATMQLSPVQKAHLLDARRNLLLRIQDIVRQRRRIVAVLQVAVPCIDQLEHKNAVSFVQASQAADELQANLESEHQAVSQFVREVFCSEVIDPVQEARGKVEADPFVWDTLAVCGEVAAEAGEPTQMFSEARNYFGQYDQPSAAPAVGPDAAALPDLDLDGLLGLPADAELADAPSLEGGWLTALGQISSPLPSSRDIVAFEPNLNWVLASQS</sequence>
<evidence type="ECO:0008006" key="4">
    <source>
        <dbReference type="Google" id="ProtNLM"/>
    </source>
</evidence>
<protein>
    <recommendedName>
        <fullName evidence="4">BZIP domain-containing protein</fullName>
    </recommendedName>
</protein>
<feature type="compositionally biased region" description="Polar residues" evidence="1">
    <location>
        <begin position="34"/>
        <end position="43"/>
    </location>
</feature>
<evidence type="ECO:0000313" key="2">
    <source>
        <dbReference type="EMBL" id="KAK9818329.1"/>
    </source>
</evidence>
<accession>A0AAW1QC40</accession>
<feature type="region of interest" description="Disordered" evidence="1">
    <location>
        <begin position="19"/>
        <end position="96"/>
    </location>
</feature>